<sequence>MSASYAELKINKKDFDQETLDDALRVDRLCQDLLRGFYDALLEGGESPEAATRLANGADYYVRDFVVDNRSRNVFDERPGLVRQFAGNWYIVSTIEPDIAQLGRYLEGILSFYRYLHGRKLVSDRFLRQVEQECGDLAFYERRIEEFWAIKGDGYVAWEKGCSLKED</sequence>
<name>A0ABS5SG71_9BACT</name>
<reference evidence="1 2" key="1">
    <citation type="submission" date="2021-05" db="EMBL/GenBank/DDBJ databases">
        <title>The draft genome of Geobacter luticola JCM 17780.</title>
        <authorList>
            <person name="Xu Z."/>
            <person name="Masuda Y."/>
            <person name="Itoh H."/>
            <person name="Senoo K."/>
        </authorList>
    </citation>
    <scope>NUCLEOTIDE SEQUENCE [LARGE SCALE GENOMIC DNA]</scope>
    <source>
        <strain evidence="1 2">JCM 17780</strain>
    </source>
</reference>
<keyword evidence="2" id="KW-1185">Reference proteome</keyword>
<accession>A0ABS5SG71</accession>
<evidence type="ECO:0008006" key="3">
    <source>
        <dbReference type="Google" id="ProtNLM"/>
    </source>
</evidence>
<evidence type="ECO:0000313" key="1">
    <source>
        <dbReference type="EMBL" id="MBT0654366.1"/>
    </source>
</evidence>
<gene>
    <name evidence="1" type="ORF">KI810_15000</name>
</gene>
<proteinExistence type="predicted"/>
<protein>
    <recommendedName>
        <fullName evidence="3">Immunity protein 63 domain-containing protein</fullName>
    </recommendedName>
</protein>
<dbReference type="Proteomes" id="UP000756860">
    <property type="component" value="Unassembled WGS sequence"/>
</dbReference>
<dbReference type="EMBL" id="JAHCVK010000010">
    <property type="protein sequence ID" value="MBT0654366.1"/>
    <property type="molecule type" value="Genomic_DNA"/>
</dbReference>
<organism evidence="1 2">
    <name type="scientific">Geomobilimonas luticola</name>
    <dbReference type="NCBI Taxonomy" id="1114878"/>
    <lineage>
        <taxon>Bacteria</taxon>
        <taxon>Pseudomonadati</taxon>
        <taxon>Thermodesulfobacteriota</taxon>
        <taxon>Desulfuromonadia</taxon>
        <taxon>Geobacterales</taxon>
        <taxon>Geobacteraceae</taxon>
        <taxon>Geomobilimonas</taxon>
    </lineage>
</organism>
<evidence type="ECO:0000313" key="2">
    <source>
        <dbReference type="Proteomes" id="UP000756860"/>
    </source>
</evidence>
<dbReference type="RefSeq" id="WP_214176375.1">
    <property type="nucleotide sequence ID" value="NZ_JAHCVK010000010.1"/>
</dbReference>
<comment type="caution">
    <text evidence="1">The sequence shown here is derived from an EMBL/GenBank/DDBJ whole genome shotgun (WGS) entry which is preliminary data.</text>
</comment>